<dbReference type="InterPro" id="IPR047069">
    <property type="entry name" value="KLHL21_BACK"/>
</dbReference>
<dbReference type="Gene3D" id="1.25.40.420">
    <property type="match status" value="1"/>
</dbReference>
<dbReference type="InterPro" id="IPR017096">
    <property type="entry name" value="BTB-kelch_protein"/>
</dbReference>
<keyword evidence="10" id="KW-0131">Cell cycle</keyword>
<dbReference type="SMART" id="SM00225">
    <property type="entry name" value="BTB"/>
    <property type="match status" value="1"/>
</dbReference>
<evidence type="ECO:0000256" key="6">
    <source>
        <dbReference type="ARBA" id="ARBA00022737"/>
    </source>
</evidence>
<dbReference type="CDD" id="cd18460">
    <property type="entry name" value="BACK_KLHL21"/>
    <property type="match status" value="1"/>
</dbReference>
<dbReference type="Pfam" id="PF07707">
    <property type="entry name" value="BACK"/>
    <property type="match status" value="1"/>
</dbReference>
<keyword evidence="6" id="KW-0677">Repeat</keyword>
<evidence type="ECO:0000256" key="1">
    <source>
        <dbReference type="ARBA" id="ARBA00004186"/>
    </source>
</evidence>
<keyword evidence="12" id="KW-1133">Transmembrane helix</keyword>
<accession>A0ABS2XJY6</accession>
<dbReference type="SUPFAM" id="SSF54695">
    <property type="entry name" value="POZ domain"/>
    <property type="match status" value="1"/>
</dbReference>
<sequence>MDKPPALLVTQSSTLPFFDTAHALNLLRGIHELRAERKFFDVTLCAEGREFPCHRTVLAATSNYFKAMFAGTLRESGMDRVELHEVSATVLGLLVDFCYTGRATVSHENVDPLLKGADLFQFPSVKEACCCFLEQRLDVSNCLELQDFAEAYACRGLAESARRFALRNVVELAKGPDFERLPLKRLLELVSDDRLCVDKEETAYLMVSRWVKADPQRRLHLWPELFQRVRLPFVRRYFLLAHVESDPLVYTSPSCLGLVAEARAFQSAGYDRHDQPCERVRPRPSTGLAEILVVIGGCDQDCDELVTVDCYNPHTGHWRYLAEFPEHLGGGYSISALGNDIYVTGRSHWGGSTGFDFLISVSIIIIIIIIISIISSSSIISVVIICLMTLLFIQRHVPQCSVPQCSVRCAPVQCAVCPSAVCPSAMCPSAVCSVPHSLTPPLCSCRDDSAEVDVFNPLKNEWDAIPPMTQVHVGGSVAPLGGKLFVSGGYDDTFELSDVVEAYDPSTGTWSRAARLPQPTFWHGSVSIFRQFMPSAPIGFEAGLDNANNEVNAVHLHRHQQNHRAQALLHQNQNLNQLH</sequence>
<evidence type="ECO:0000256" key="5">
    <source>
        <dbReference type="ARBA" id="ARBA00022618"/>
    </source>
</evidence>
<keyword evidence="15" id="KW-1185">Reference proteome</keyword>
<evidence type="ECO:0000256" key="3">
    <source>
        <dbReference type="ARBA" id="ARBA00022441"/>
    </source>
</evidence>
<keyword evidence="4" id="KW-0963">Cytoplasm</keyword>
<dbReference type="InterPro" id="IPR030577">
    <property type="entry name" value="BTB/POZ_KLHL21"/>
</dbReference>
<dbReference type="InterPro" id="IPR011705">
    <property type="entry name" value="BACK"/>
</dbReference>
<dbReference type="Pfam" id="PF01344">
    <property type="entry name" value="Kelch_1"/>
    <property type="match status" value="2"/>
</dbReference>
<feature type="domain" description="BTB" evidence="13">
    <location>
        <begin position="40"/>
        <end position="107"/>
    </location>
</feature>
<evidence type="ECO:0000256" key="12">
    <source>
        <dbReference type="SAM" id="Phobius"/>
    </source>
</evidence>
<comment type="subcellular location">
    <subcellularLocation>
        <location evidence="1">Cytoplasm</location>
        <location evidence="1">Cytoskeleton</location>
        <location evidence="1">Spindle</location>
    </subcellularLocation>
</comment>
<dbReference type="EMBL" id="JAAWVQ010041559">
    <property type="protein sequence ID" value="MBN3274583.1"/>
    <property type="molecule type" value="Genomic_DNA"/>
</dbReference>
<dbReference type="CDD" id="cd18250">
    <property type="entry name" value="BTB_POZ_KLHL21"/>
    <property type="match status" value="1"/>
</dbReference>
<keyword evidence="9" id="KW-0206">Cytoskeleton</keyword>
<dbReference type="Gene3D" id="3.30.710.10">
    <property type="entry name" value="Potassium Channel Kv1.1, Chain A"/>
    <property type="match status" value="1"/>
</dbReference>
<keyword evidence="8" id="KW-0833">Ubl conjugation pathway</keyword>
<comment type="pathway">
    <text evidence="2">Protein modification; protein ubiquitination.</text>
</comment>
<evidence type="ECO:0000313" key="14">
    <source>
        <dbReference type="EMBL" id="MBN3274583.1"/>
    </source>
</evidence>
<dbReference type="SUPFAM" id="SSF117281">
    <property type="entry name" value="Kelch motif"/>
    <property type="match status" value="1"/>
</dbReference>
<dbReference type="PANTHER" id="PTHR45632:SF3">
    <property type="entry name" value="KELCH-LIKE PROTEIN 32"/>
    <property type="match status" value="1"/>
</dbReference>
<keyword evidence="5" id="KW-0132">Cell division</keyword>
<dbReference type="InterPro" id="IPR015915">
    <property type="entry name" value="Kelch-typ_b-propeller"/>
</dbReference>
<dbReference type="SMART" id="SM00612">
    <property type="entry name" value="Kelch"/>
    <property type="match status" value="3"/>
</dbReference>
<dbReference type="PIRSF" id="PIRSF037037">
    <property type="entry name" value="Kelch-like_protein_gigaxonin"/>
    <property type="match status" value="1"/>
</dbReference>
<organism evidence="14 15">
    <name type="scientific">Polyodon spathula</name>
    <name type="common">North American paddlefish</name>
    <name type="synonym">Squalus spathula</name>
    <dbReference type="NCBI Taxonomy" id="7913"/>
    <lineage>
        <taxon>Eukaryota</taxon>
        <taxon>Metazoa</taxon>
        <taxon>Chordata</taxon>
        <taxon>Craniata</taxon>
        <taxon>Vertebrata</taxon>
        <taxon>Euteleostomi</taxon>
        <taxon>Actinopterygii</taxon>
        <taxon>Chondrostei</taxon>
        <taxon>Acipenseriformes</taxon>
        <taxon>Polyodontidae</taxon>
        <taxon>Polyodon</taxon>
    </lineage>
</organism>
<comment type="caution">
    <text evidence="14">The sequence shown here is derived from an EMBL/GenBank/DDBJ whole genome shotgun (WGS) entry which is preliminary data.</text>
</comment>
<dbReference type="Pfam" id="PF00651">
    <property type="entry name" value="BTB"/>
    <property type="match status" value="1"/>
</dbReference>
<dbReference type="InterPro" id="IPR000210">
    <property type="entry name" value="BTB/POZ_dom"/>
</dbReference>
<evidence type="ECO:0000259" key="13">
    <source>
        <dbReference type="PROSITE" id="PS50097"/>
    </source>
</evidence>
<keyword evidence="12" id="KW-0472">Membrane</keyword>
<dbReference type="Proteomes" id="UP001166093">
    <property type="component" value="Unassembled WGS sequence"/>
</dbReference>
<evidence type="ECO:0000256" key="9">
    <source>
        <dbReference type="ARBA" id="ARBA00023212"/>
    </source>
</evidence>
<feature type="non-terminal residue" evidence="14">
    <location>
        <position position="579"/>
    </location>
</feature>
<evidence type="ECO:0000256" key="2">
    <source>
        <dbReference type="ARBA" id="ARBA00004906"/>
    </source>
</evidence>
<protein>
    <recommendedName>
        <fullName evidence="11">Kelch-like protein 21</fullName>
    </recommendedName>
</protein>
<keyword evidence="12" id="KW-0812">Transmembrane</keyword>
<evidence type="ECO:0000256" key="11">
    <source>
        <dbReference type="ARBA" id="ARBA00023877"/>
    </source>
</evidence>
<proteinExistence type="predicted"/>
<keyword evidence="7" id="KW-0498">Mitosis</keyword>
<evidence type="ECO:0000256" key="8">
    <source>
        <dbReference type="ARBA" id="ARBA00022786"/>
    </source>
</evidence>
<evidence type="ECO:0000256" key="10">
    <source>
        <dbReference type="ARBA" id="ARBA00023306"/>
    </source>
</evidence>
<dbReference type="SMART" id="SM00875">
    <property type="entry name" value="BACK"/>
    <property type="match status" value="1"/>
</dbReference>
<evidence type="ECO:0000256" key="7">
    <source>
        <dbReference type="ARBA" id="ARBA00022776"/>
    </source>
</evidence>
<feature type="non-terminal residue" evidence="14">
    <location>
        <position position="1"/>
    </location>
</feature>
<dbReference type="PANTHER" id="PTHR45632">
    <property type="entry name" value="LD33804P"/>
    <property type="match status" value="1"/>
</dbReference>
<dbReference type="InterPro" id="IPR011333">
    <property type="entry name" value="SKP1/BTB/POZ_sf"/>
</dbReference>
<gene>
    <name evidence="14" type="primary">Klhl21</name>
    <name evidence="14" type="ORF">GTO93_0014183</name>
</gene>
<evidence type="ECO:0000256" key="4">
    <source>
        <dbReference type="ARBA" id="ARBA00022490"/>
    </source>
</evidence>
<dbReference type="PROSITE" id="PS50097">
    <property type="entry name" value="BTB"/>
    <property type="match status" value="1"/>
</dbReference>
<reference evidence="14" key="1">
    <citation type="journal article" date="2021" name="Cell">
        <title>Tracing the genetic footprints of vertebrate landing in non-teleost ray-finned fishes.</title>
        <authorList>
            <person name="Bi X."/>
            <person name="Wang K."/>
            <person name="Yang L."/>
            <person name="Pan H."/>
            <person name="Jiang H."/>
            <person name="Wei Q."/>
            <person name="Fang M."/>
            <person name="Yu H."/>
            <person name="Zhu C."/>
            <person name="Cai Y."/>
            <person name="He Y."/>
            <person name="Gan X."/>
            <person name="Zeng H."/>
            <person name="Yu D."/>
            <person name="Zhu Y."/>
            <person name="Jiang H."/>
            <person name="Qiu Q."/>
            <person name="Yang H."/>
            <person name="Zhang Y.E."/>
            <person name="Wang W."/>
            <person name="Zhu M."/>
            <person name="He S."/>
            <person name="Zhang G."/>
        </authorList>
    </citation>
    <scope>NUCLEOTIDE SEQUENCE</scope>
    <source>
        <strain evidence="14">Pddl_001</strain>
    </source>
</reference>
<evidence type="ECO:0000313" key="15">
    <source>
        <dbReference type="Proteomes" id="UP001166093"/>
    </source>
</evidence>
<dbReference type="InterPro" id="IPR006652">
    <property type="entry name" value="Kelch_1"/>
</dbReference>
<keyword evidence="3" id="KW-0880">Kelch repeat</keyword>
<feature type="transmembrane region" description="Helical" evidence="12">
    <location>
        <begin position="363"/>
        <end position="393"/>
    </location>
</feature>
<name>A0ABS2XJY6_POLSP</name>
<dbReference type="Gene3D" id="2.120.10.80">
    <property type="entry name" value="Kelch-type beta propeller"/>
    <property type="match status" value="2"/>
</dbReference>